<accession>A0AAT9JBB3</accession>
<dbReference type="EMBL" id="BK065142">
    <property type="protein sequence ID" value="DBA54818.1"/>
    <property type="molecule type" value="Genomic_RNA"/>
</dbReference>
<gene>
    <name evidence="2" type="primary">ORFX</name>
</gene>
<evidence type="ECO:0000313" key="2">
    <source>
        <dbReference type="EMBL" id="DBA54818.1"/>
    </source>
</evidence>
<keyword evidence="1" id="KW-0472">Membrane</keyword>
<reference evidence="2" key="2">
    <citation type="journal article" date="2024" name="Arch. Virol.">
        <title>Probing of plant transcriptomes reveals the hidden genetic diversity of the family Secoviridae.</title>
        <authorList>
            <person name="Sidharthan V.K."/>
            <person name="Reddy V."/>
            <person name="Kiran G."/>
            <person name="Rajeswari V."/>
            <person name="Baranwal V.K."/>
            <person name="Kumar M.K."/>
            <person name="Kumar K.S."/>
        </authorList>
    </citation>
    <scope>NUCLEOTIDE SEQUENCE</scope>
    <source>
        <strain evidence="2">Eup ebr</strain>
    </source>
</reference>
<proteinExistence type="predicted"/>
<keyword evidence="1" id="KW-0812">Transmembrane</keyword>
<evidence type="ECO:0000256" key="1">
    <source>
        <dbReference type="SAM" id="Phobius"/>
    </source>
</evidence>
<organism evidence="2">
    <name type="scientific">Euphorbia ebracteolata waikavirus</name>
    <dbReference type="NCBI Taxonomy" id="3115786"/>
    <lineage>
        <taxon>Viruses</taxon>
        <taxon>Riboviria</taxon>
        <taxon>Orthornavirae</taxon>
        <taxon>Pisuviricota</taxon>
        <taxon>Pisoniviricetes</taxon>
        <taxon>Picornavirales</taxon>
        <taxon>Secoviridae</taxon>
        <taxon>Waikavirus</taxon>
    </lineage>
</organism>
<feature type="transmembrane region" description="Helical" evidence="1">
    <location>
        <begin position="5"/>
        <end position="22"/>
    </location>
</feature>
<protein>
    <submittedName>
        <fullName evidence="2">Uncharacterized protein</fullName>
    </submittedName>
</protein>
<name>A0AAT9JBB3_9SECO</name>
<feature type="transmembrane region" description="Helical" evidence="1">
    <location>
        <begin position="28"/>
        <end position="52"/>
    </location>
</feature>
<keyword evidence="1" id="KW-1133">Transmembrane helix</keyword>
<sequence>MLRALLVIGLSVNMLSLFLVSLGVVLKIVVLILTGIFVIMLSIFLNVLALVIRPEENLSQLVHRGVSGTPLARYAAPAANFPPPRR</sequence>
<reference evidence="2" key="1">
    <citation type="submission" date="2023-11" db="EMBL/GenBank/DDBJ databases">
        <authorList>
            <person name="Sidharthan V.K."/>
            <person name="Reddy V."/>
            <person name="Kiran G."/>
            <person name="Rajeswari V."/>
            <person name="Baranwal V.K."/>
        </authorList>
    </citation>
    <scope>NUCLEOTIDE SEQUENCE</scope>
    <source>
        <strain evidence="2">Eup ebr</strain>
    </source>
</reference>